<dbReference type="InterPro" id="IPR010359">
    <property type="entry name" value="IrrE_HExxH"/>
</dbReference>
<dbReference type="AlphaFoldDB" id="A0A3B0BRT6"/>
<sequence length="154" mass="17623">MAPYDLLIEQALGYGLVVKEKTFLSNAKGLIKGSKIGISKEMSTVEKACTLAEEIAHYLLSVGNILDQTDIRNRKQELIARQWAYQCMIPLDRIVQAYKKRITGRYDLAEFLGVTEEFLQNAIDRYTSKYGIYVNVDEQYTIRFDPLGVVEMFP</sequence>
<dbReference type="EMBL" id="RBAH01000023">
    <property type="protein sequence ID" value="RKN75048.1"/>
    <property type="molecule type" value="Genomic_DNA"/>
</dbReference>
<keyword evidence="3" id="KW-1185">Reference proteome</keyword>
<dbReference type="Pfam" id="PF06114">
    <property type="entry name" value="Peptidase_M78"/>
    <property type="match status" value="1"/>
</dbReference>
<dbReference type="Proteomes" id="UP000282311">
    <property type="component" value="Unassembled WGS sequence"/>
</dbReference>
<organism evidence="2 3">
    <name type="scientific">Paenibacillus ginsengarvi</name>
    <dbReference type="NCBI Taxonomy" id="400777"/>
    <lineage>
        <taxon>Bacteria</taxon>
        <taxon>Bacillati</taxon>
        <taxon>Bacillota</taxon>
        <taxon>Bacilli</taxon>
        <taxon>Bacillales</taxon>
        <taxon>Paenibacillaceae</taxon>
        <taxon>Paenibacillus</taxon>
    </lineage>
</organism>
<protein>
    <submittedName>
        <fullName evidence="2">ImmA/IrrE family metallo-endopeptidase</fullName>
    </submittedName>
</protein>
<dbReference type="OrthoDB" id="1707128at2"/>
<evidence type="ECO:0000259" key="1">
    <source>
        <dbReference type="Pfam" id="PF06114"/>
    </source>
</evidence>
<reference evidence="2 3" key="1">
    <citation type="journal article" date="2007" name="Int. J. Syst. Evol. Microbiol.">
        <title>Paenibacillus ginsengarvi sp. nov., isolated from soil from ginseng cultivation.</title>
        <authorList>
            <person name="Yoon M.H."/>
            <person name="Ten L.N."/>
            <person name="Im W.T."/>
        </authorList>
    </citation>
    <scope>NUCLEOTIDE SEQUENCE [LARGE SCALE GENOMIC DNA]</scope>
    <source>
        <strain evidence="2 3">KCTC 13059</strain>
    </source>
</reference>
<comment type="caution">
    <text evidence="2">The sequence shown here is derived from an EMBL/GenBank/DDBJ whole genome shotgun (WGS) entry which is preliminary data.</text>
</comment>
<feature type="domain" description="IrrE N-terminal-like" evidence="1">
    <location>
        <begin position="36"/>
        <end position="122"/>
    </location>
</feature>
<proteinExistence type="predicted"/>
<name>A0A3B0BRT6_9BACL</name>
<dbReference type="RefSeq" id="WP_120750244.1">
    <property type="nucleotide sequence ID" value="NZ_RBAH01000023.1"/>
</dbReference>
<gene>
    <name evidence="2" type="ORF">D7M11_26310</name>
</gene>
<evidence type="ECO:0000313" key="2">
    <source>
        <dbReference type="EMBL" id="RKN75048.1"/>
    </source>
</evidence>
<accession>A0A3B0BRT6</accession>
<evidence type="ECO:0000313" key="3">
    <source>
        <dbReference type="Proteomes" id="UP000282311"/>
    </source>
</evidence>